<proteinExistence type="predicted"/>
<protein>
    <submittedName>
        <fullName evidence="6">TetR/AcrR family transcriptional regulator</fullName>
    </submittedName>
</protein>
<dbReference type="Gene3D" id="1.10.357.10">
    <property type="entry name" value="Tetracycline Repressor, domain 2"/>
    <property type="match status" value="1"/>
</dbReference>
<dbReference type="PROSITE" id="PS50977">
    <property type="entry name" value="HTH_TETR_2"/>
    <property type="match status" value="1"/>
</dbReference>
<evidence type="ECO:0000313" key="6">
    <source>
        <dbReference type="EMBL" id="XBX83255.1"/>
    </source>
</evidence>
<dbReference type="PANTHER" id="PTHR30055">
    <property type="entry name" value="HTH-TYPE TRANSCRIPTIONAL REGULATOR RUTR"/>
    <property type="match status" value="1"/>
</dbReference>
<dbReference type="GO" id="GO:0003700">
    <property type="term" value="F:DNA-binding transcription factor activity"/>
    <property type="evidence" value="ECO:0007669"/>
    <property type="project" value="TreeGrafter"/>
</dbReference>
<dbReference type="RefSeq" id="WP_350349259.1">
    <property type="nucleotide sequence ID" value="NZ_CP158374.1"/>
</dbReference>
<name>A0AAU7WA13_9MICO</name>
<evidence type="ECO:0000256" key="4">
    <source>
        <dbReference type="PROSITE-ProRule" id="PRU00335"/>
    </source>
</evidence>
<dbReference type="InterPro" id="IPR025996">
    <property type="entry name" value="MT1864/Rv1816-like_C"/>
</dbReference>
<organism evidence="6">
    <name type="scientific">Agromyces sp. G08B096</name>
    <dbReference type="NCBI Taxonomy" id="3156399"/>
    <lineage>
        <taxon>Bacteria</taxon>
        <taxon>Bacillati</taxon>
        <taxon>Actinomycetota</taxon>
        <taxon>Actinomycetes</taxon>
        <taxon>Micrococcales</taxon>
        <taxon>Microbacteriaceae</taxon>
        <taxon>Agromyces</taxon>
    </lineage>
</organism>
<evidence type="ECO:0000256" key="1">
    <source>
        <dbReference type="ARBA" id="ARBA00023015"/>
    </source>
</evidence>
<feature type="domain" description="HTH tetR-type" evidence="5">
    <location>
        <begin position="9"/>
        <end position="69"/>
    </location>
</feature>
<dbReference type="SUPFAM" id="SSF48498">
    <property type="entry name" value="Tetracyclin repressor-like, C-terminal domain"/>
    <property type="match status" value="1"/>
</dbReference>
<evidence type="ECO:0000256" key="3">
    <source>
        <dbReference type="ARBA" id="ARBA00023163"/>
    </source>
</evidence>
<dbReference type="InterPro" id="IPR050109">
    <property type="entry name" value="HTH-type_TetR-like_transc_reg"/>
</dbReference>
<dbReference type="SUPFAM" id="SSF46689">
    <property type="entry name" value="Homeodomain-like"/>
    <property type="match status" value="1"/>
</dbReference>
<keyword evidence="3" id="KW-0804">Transcription</keyword>
<dbReference type="GO" id="GO:0000976">
    <property type="term" value="F:transcription cis-regulatory region binding"/>
    <property type="evidence" value="ECO:0007669"/>
    <property type="project" value="TreeGrafter"/>
</dbReference>
<dbReference type="InterPro" id="IPR001647">
    <property type="entry name" value="HTH_TetR"/>
</dbReference>
<gene>
    <name evidence="6" type="ORF">ABIQ69_04880</name>
</gene>
<dbReference type="Pfam" id="PF00440">
    <property type="entry name" value="TetR_N"/>
    <property type="match status" value="1"/>
</dbReference>
<dbReference type="PANTHER" id="PTHR30055:SF220">
    <property type="entry name" value="TETR-FAMILY REGULATORY PROTEIN"/>
    <property type="match status" value="1"/>
</dbReference>
<evidence type="ECO:0000256" key="2">
    <source>
        <dbReference type="ARBA" id="ARBA00023125"/>
    </source>
</evidence>
<dbReference type="InterPro" id="IPR009057">
    <property type="entry name" value="Homeodomain-like_sf"/>
</dbReference>
<accession>A0AAU7WA13</accession>
<dbReference type="AlphaFoldDB" id="A0AAU7WA13"/>
<keyword evidence="1" id="KW-0805">Transcription regulation</keyword>
<dbReference type="Pfam" id="PF13305">
    <property type="entry name" value="TetR_C_33"/>
    <property type="match status" value="1"/>
</dbReference>
<evidence type="ECO:0000259" key="5">
    <source>
        <dbReference type="PROSITE" id="PS50977"/>
    </source>
</evidence>
<dbReference type="Gene3D" id="1.10.10.60">
    <property type="entry name" value="Homeodomain-like"/>
    <property type="match status" value="1"/>
</dbReference>
<dbReference type="InterPro" id="IPR036271">
    <property type="entry name" value="Tet_transcr_reg_TetR-rel_C_sf"/>
</dbReference>
<sequence>MARPPLYDDALRERLLEVTAEVVDRDGAARAALRDIAKAAGTSTSAIYTLYGGKGELLAAVIEHGFASFGASQEQAAPGGLRALGLAYREWALAHPALYRLMFGGGLEDFAGCEPDPASAFASLRPLRAAIAAAGTDDVDRAAVAVWAQVHGAVSLELARVAPHDADWPAVYDAVLDTIEHSWGAAGRAPA</sequence>
<keyword evidence="2 4" id="KW-0238">DNA-binding</keyword>
<reference evidence="6" key="1">
    <citation type="submission" date="2024-05" db="EMBL/GenBank/DDBJ databases">
        <authorList>
            <person name="Yu L."/>
        </authorList>
    </citation>
    <scope>NUCLEOTIDE SEQUENCE</scope>
    <source>
        <strain evidence="6">G08B096</strain>
    </source>
</reference>
<feature type="DNA-binding region" description="H-T-H motif" evidence="4">
    <location>
        <begin position="32"/>
        <end position="51"/>
    </location>
</feature>
<dbReference type="EMBL" id="CP158374">
    <property type="protein sequence ID" value="XBX83255.1"/>
    <property type="molecule type" value="Genomic_DNA"/>
</dbReference>